<name>A0A6M0RSN1_9CYAN</name>
<evidence type="ECO:0000313" key="3">
    <source>
        <dbReference type="Proteomes" id="UP000481033"/>
    </source>
</evidence>
<evidence type="ECO:0000313" key="2">
    <source>
        <dbReference type="EMBL" id="NEZ58721.1"/>
    </source>
</evidence>
<sequence>MLGIAMMITRCSSNDIDGPRHLRRIVGISASLLASAWFPLSTLWQNVYAQSFTEEEIGNYAAAILAVEEIRLDARADISDIMQLANEDITRHDLRCMSTNDLSELKREVRPQVRRLLIKYCNEAKDLVEEQGLTTDLFNAITAAHRQDEALTEQIQLEIAKLQ</sequence>
<dbReference type="Pfam" id="PF13767">
    <property type="entry name" value="DUF4168"/>
    <property type="match status" value="1"/>
</dbReference>
<reference evidence="2 3" key="1">
    <citation type="journal article" date="2020" name="Microb. Ecol.">
        <title>Ecogenomics of the Marine Benthic Filamentous Cyanobacterium Adonisia.</title>
        <authorList>
            <person name="Walter J.M."/>
            <person name="Coutinho F.H."/>
            <person name="Leomil L."/>
            <person name="Hargreaves P.I."/>
            <person name="Campeao M.E."/>
            <person name="Vieira V.V."/>
            <person name="Silva B.S."/>
            <person name="Fistarol G.O."/>
            <person name="Salomon P.S."/>
            <person name="Sawabe T."/>
            <person name="Mino S."/>
            <person name="Hosokawa M."/>
            <person name="Miyashita H."/>
            <person name="Maruyama F."/>
            <person name="van Verk M.C."/>
            <person name="Dutilh B.E."/>
            <person name="Thompson C.C."/>
            <person name="Thompson F.L."/>
        </authorList>
    </citation>
    <scope>NUCLEOTIDE SEQUENCE [LARGE SCALE GENOMIC DNA]</scope>
    <source>
        <strain evidence="2 3">CCMR0081</strain>
    </source>
</reference>
<protein>
    <submittedName>
        <fullName evidence="2">DUF4168 domain-containing protein</fullName>
    </submittedName>
</protein>
<organism evidence="2 3">
    <name type="scientific">Adonisia turfae CCMR0081</name>
    <dbReference type="NCBI Taxonomy" id="2292702"/>
    <lineage>
        <taxon>Bacteria</taxon>
        <taxon>Bacillati</taxon>
        <taxon>Cyanobacteriota</taxon>
        <taxon>Adonisia</taxon>
        <taxon>Adonisia turfae</taxon>
    </lineage>
</organism>
<dbReference type="Proteomes" id="UP000481033">
    <property type="component" value="Unassembled WGS sequence"/>
</dbReference>
<feature type="domain" description="DUF4168" evidence="1">
    <location>
        <begin position="54"/>
        <end position="155"/>
    </location>
</feature>
<proteinExistence type="predicted"/>
<gene>
    <name evidence="2" type="ORF">DXZ20_24380</name>
</gene>
<keyword evidence="3" id="KW-1185">Reference proteome</keyword>
<accession>A0A6M0RSN1</accession>
<dbReference type="InterPro" id="IPR025433">
    <property type="entry name" value="DUF4168"/>
</dbReference>
<comment type="caution">
    <text evidence="2">The sequence shown here is derived from an EMBL/GenBank/DDBJ whole genome shotgun (WGS) entry which is preliminary data.</text>
</comment>
<dbReference type="AlphaFoldDB" id="A0A6M0RSN1"/>
<evidence type="ECO:0000259" key="1">
    <source>
        <dbReference type="Pfam" id="PF13767"/>
    </source>
</evidence>
<dbReference type="EMBL" id="QXHD01000004">
    <property type="protein sequence ID" value="NEZ58721.1"/>
    <property type="molecule type" value="Genomic_DNA"/>
</dbReference>